<keyword evidence="10" id="KW-1185">Reference proteome</keyword>
<protein>
    <recommendedName>
        <fullName evidence="3">Glucokinase</fullName>
        <ecNumber evidence="2">2.7.1.2</ecNumber>
    </recommendedName>
    <alternativeName>
        <fullName evidence="8">Glucose kinase</fullName>
    </alternativeName>
</protein>
<dbReference type="PATRIC" id="fig|1408103.3.peg.5402"/>
<evidence type="ECO:0000256" key="7">
    <source>
        <dbReference type="ARBA" id="ARBA00022840"/>
    </source>
</evidence>
<evidence type="ECO:0000256" key="4">
    <source>
        <dbReference type="ARBA" id="ARBA00022679"/>
    </source>
</evidence>
<dbReference type="NCBIfam" id="TIGR00744">
    <property type="entry name" value="ROK_glcA_fam"/>
    <property type="match status" value="1"/>
</dbReference>
<dbReference type="GO" id="GO:0006096">
    <property type="term" value="P:glycolytic process"/>
    <property type="evidence" value="ECO:0007669"/>
    <property type="project" value="InterPro"/>
</dbReference>
<gene>
    <name evidence="9" type="ORF">WQ57_25035</name>
</gene>
<keyword evidence="5" id="KW-0547">Nucleotide-binding</keyword>
<dbReference type="InterPro" id="IPR000600">
    <property type="entry name" value="ROK"/>
</dbReference>
<name>A0A0M2SK07_9BACI</name>
<evidence type="ECO:0000256" key="1">
    <source>
        <dbReference type="ARBA" id="ARBA00006479"/>
    </source>
</evidence>
<dbReference type="AlphaFoldDB" id="A0A0M2SK07"/>
<dbReference type="PANTHER" id="PTHR18964:SF149">
    <property type="entry name" value="BIFUNCTIONAL UDP-N-ACETYLGLUCOSAMINE 2-EPIMERASE_N-ACETYLMANNOSAMINE KINASE"/>
    <property type="match status" value="1"/>
</dbReference>
<accession>A0A0M2SK07</accession>
<evidence type="ECO:0000256" key="5">
    <source>
        <dbReference type="ARBA" id="ARBA00022741"/>
    </source>
</evidence>
<dbReference type="Gene3D" id="3.30.420.40">
    <property type="match status" value="2"/>
</dbReference>
<sequence>MAEKWLIGVDLGGTTTKIAFISYYGEILHKWEIPTDTSDKGKNITINIAKAIDRKLEEVGRSKSEILGIGMGAPGPVNLVNGVVYEAVNLGWQDDYPLKDMLEVETSMPAVVDNDANCAALGEMWKGAGNGAKDLVCVTLGTGVGGGVIANGQIVQGVSGAAGEIGHITSIPEGGAPCNCGKSGCLETIASATGIVRLALAELSANDASGSLKEIYQREGTVTAKDVFDSARGGDKMALHVIDHVAGHLGLALANIANTLNPEKIVLGGGVSRAGDILINPVKEKFLACSFPRVAKSTQVTLATLGNDAGVIGAAWLVRNNPIKQ</sequence>
<dbReference type="InterPro" id="IPR049874">
    <property type="entry name" value="ROK_cs"/>
</dbReference>
<dbReference type="Pfam" id="PF00480">
    <property type="entry name" value="ROK"/>
    <property type="match status" value="1"/>
</dbReference>
<dbReference type="PROSITE" id="PS01125">
    <property type="entry name" value="ROK"/>
    <property type="match status" value="1"/>
</dbReference>
<dbReference type="SUPFAM" id="SSF53067">
    <property type="entry name" value="Actin-like ATPase domain"/>
    <property type="match status" value="1"/>
</dbReference>
<evidence type="ECO:0000256" key="2">
    <source>
        <dbReference type="ARBA" id="ARBA00012323"/>
    </source>
</evidence>
<dbReference type="EC" id="2.7.1.2" evidence="2"/>
<dbReference type="RefSeq" id="WP_046526344.1">
    <property type="nucleotide sequence ID" value="NZ_LAYY01000101.1"/>
</dbReference>
<evidence type="ECO:0000313" key="9">
    <source>
        <dbReference type="EMBL" id="KKK33197.1"/>
    </source>
</evidence>
<comment type="similarity">
    <text evidence="1">Belongs to the ROK (NagC/XylR) family.</text>
</comment>
<evidence type="ECO:0000256" key="6">
    <source>
        <dbReference type="ARBA" id="ARBA00022777"/>
    </source>
</evidence>
<dbReference type="OrthoDB" id="9810372at2"/>
<dbReference type="GO" id="GO:0005737">
    <property type="term" value="C:cytoplasm"/>
    <property type="evidence" value="ECO:0007669"/>
    <property type="project" value="InterPro"/>
</dbReference>
<dbReference type="EMBL" id="LAYY01000101">
    <property type="protein sequence ID" value="KKK33197.1"/>
    <property type="molecule type" value="Genomic_DNA"/>
</dbReference>
<keyword evidence="7" id="KW-0067">ATP-binding</keyword>
<dbReference type="GO" id="GO:0004340">
    <property type="term" value="F:glucokinase activity"/>
    <property type="evidence" value="ECO:0007669"/>
    <property type="project" value="UniProtKB-EC"/>
</dbReference>
<keyword evidence="4" id="KW-0808">Transferase</keyword>
<dbReference type="CDD" id="cd24062">
    <property type="entry name" value="ASKHA_NBD_ROK_BsGLK-like"/>
    <property type="match status" value="1"/>
</dbReference>
<proteinExistence type="inferred from homology"/>
<dbReference type="Proteomes" id="UP000034166">
    <property type="component" value="Unassembled WGS sequence"/>
</dbReference>
<evidence type="ECO:0000313" key="10">
    <source>
        <dbReference type="Proteomes" id="UP000034166"/>
    </source>
</evidence>
<dbReference type="PANTHER" id="PTHR18964">
    <property type="entry name" value="ROK (REPRESSOR, ORF, KINASE) FAMILY"/>
    <property type="match status" value="1"/>
</dbReference>
<dbReference type="InterPro" id="IPR004654">
    <property type="entry name" value="ROK_glcA"/>
</dbReference>
<keyword evidence="6 9" id="KW-0418">Kinase</keyword>
<evidence type="ECO:0000256" key="8">
    <source>
        <dbReference type="ARBA" id="ARBA00032386"/>
    </source>
</evidence>
<reference evidence="9 10" key="1">
    <citation type="submission" date="2015-04" db="EMBL/GenBank/DDBJ databases">
        <title>Taxonomic description and genome sequence of Bacillus campisalis sp. nov., a novel member of the genus Bacillus isolated from solar saltern.</title>
        <authorList>
            <person name="Mathan Kumar R."/>
            <person name="Kaur G."/>
            <person name="Kumar A."/>
            <person name="Singh N.K."/>
            <person name="Kaur N."/>
            <person name="Kumar N."/>
            <person name="Mayilraj S."/>
        </authorList>
    </citation>
    <scope>NUCLEOTIDE SEQUENCE [LARGE SCALE GENOMIC DNA]</scope>
    <source>
        <strain evidence="9 10">SA2-6</strain>
    </source>
</reference>
<organism evidence="9 10">
    <name type="scientific">Mesobacillus campisalis</name>
    <dbReference type="NCBI Taxonomy" id="1408103"/>
    <lineage>
        <taxon>Bacteria</taxon>
        <taxon>Bacillati</taxon>
        <taxon>Bacillota</taxon>
        <taxon>Bacilli</taxon>
        <taxon>Bacillales</taxon>
        <taxon>Bacillaceae</taxon>
        <taxon>Mesobacillus</taxon>
    </lineage>
</organism>
<evidence type="ECO:0000256" key="3">
    <source>
        <dbReference type="ARBA" id="ARBA00014701"/>
    </source>
</evidence>
<dbReference type="InterPro" id="IPR043129">
    <property type="entry name" value="ATPase_NBD"/>
</dbReference>
<dbReference type="GO" id="GO:0005524">
    <property type="term" value="F:ATP binding"/>
    <property type="evidence" value="ECO:0007669"/>
    <property type="project" value="UniProtKB-KW"/>
</dbReference>
<comment type="caution">
    <text evidence="9">The sequence shown here is derived from an EMBL/GenBank/DDBJ whole genome shotgun (WGS) entry which is preliminary data.</text>
</comment>